<feature type="non-terminal residue" evidence="1">
    <location>
        <position position="1"/>
    </location>
</feature>
<organism evidence="1 2">
    <name type="scientific">Burkholderia territorii</name>
    <dbReference type="NCBI Taxonomy" id="1503055"/>
    <lineage>
        <taxon>Bacteria</taxon>
        <taxon>Pseudomonadati</taxon>
        <taxon>Pseudomonadota</taxon>
        <taxon>Betaproteobacteria</taxon>
        <taxon>Burkholderiales</taxon>
        <taxon>Burkholderiaceae</taxon>
        <taxon>Burkholderia</taxon>
        <taxon>Burkholderia cepacia complex</taxon>
    </lineage>
</organism>
<dbReference type="AlphaFoldDB" id="A0A6L3NAB7"/>
<protein>
    <submittedName>
        <fullName evidence="1">Sensor histidine kinase</fullName>
    </submittedName>
</protein>
<dbReference type="EMBL" id="VZOL01000530">
    <property type="protein sequence ID" value="KAB0654870.1"/>
    <property type="molecule type" value="Genomic_DNA"/>
</dbReference>
<evidence type="ECO:0000313" key="1">
    <source>
        <dbReference type="EMBL" id="KAB0654870.1"/>
    </source>
</evidence>
<keyword evidence="1" id="KW-0418">Kinase</keyword>
<comment type="caution">
    <text evidence="1">The sequence shown here is derived from an EMBL/GenBank/DDBJ whole genome shotgun (WGS) entry which is preliminary data.</text>
</comment>
<accession>A0A6L3NAB7</accession>
<gene>
    <name evidence="1" type="ORF">F7R13_25995</name>
</gene>
<keyword evidence="1" id="KW-0808">Transferase</keyword>
<sequence length="42" mass="4312">EAFGGSFDASAAQAGRGTRVTARFAWDSLFAVPAAGRRASHS</sequence>
<dbReference type="GO" id="GO:0016301">
    <property type="term" value="F:kinase activity"/>
    <property type="evidence" value="ECO:0007669"/>
    <property type="project" value="UniProtKB-KW"/>
</dbReference>
<reference evidence="1 2" key="1">
    <citation type="submission" date="2019-09" db="EMBL/GenBank/DDBJ databases">
        <title>Draft genome sequences of 48 bacterial type strains from the CCUG.</title>
        <authorList>
            <person name="Tunovic T."/>
            <person name="Pineiro-Iglesias B."/>
            <person name="Unosson C."/>
            <person name="Inganas E."/>
            <person name="Ohlen M."/>
            <person name="Cardew S."/>
            <person name="Jensie-Markopoulos S."/>
            <person name="Salva-Serra F."/>
            <person name="Jaen-Luchoro D."/>
            <person name="Karlsson R."/>
            <person name="Svensson-Stadler L."/>
            <person name="Chun J."/>
            <person name="Moore E."/>
        </authorList>
    </citation>
    <scope>NUCLEOTIDE SEQUENCE [LARGE SCALE GENOMIC DNA]</scope>
    <source>
        <strain evidence="1 2">CCUG 65687</strain>
    </source>
</reference>
<name>A0A6L3NAB7_9BURK</name>
<proteinExistence type="predicted"/>
<dbReference type="Proteomes" id="UP000473571">
    <property type="component" value="Unassembled WGS sequence"/>
</dbReference>
<evidence type="ECO:0000313" key="2">
    <source>
        <dbReference type="Proteomes" id="UP000473571"/>
    </source>
</evidence>